<dbReference type="EMBL" id="BAAAOS010000022">
    <property type="protein sequence ID" value="GAA1582232.1"/>
    <property type="molecule type" value="Genomic_DNA"/>
</dbReference>
<dbReference type="RefSeq" id="WP_344216001.1">
    <property type="nucleotide sequence ID" value="NZ_BAAAOS010000022.1"/>
</dbReference>
<dbReference type="Proteomes" id="UP001500393">
    <property type="component" value="Unassembled WGS sequence"/>
</dbReference>
<evidence type="ECO:0000313" key="2">
    <source>
        <dbReference type="EMBL" id="GAA1582232.1"/>
    </source>
</evidence>
<sequence length="109" mass="11587">MQRIRSDPDRCDRGTCALVLASPLAWSWTWTVTGYTSDALALLDVVVDTARAAGDEMVAIGKDFGVANVAGFAPFITGLVQSRGGDPTSAIEHLSQARDTHDQPTTRPA</sequence>
<name>A0ABN2DPE8_9ACTN</name>
<reference evidence="2 3" key="1">
    <citation type="journal article" date="2019" name="Int. J. Syst. Evol. Microbiol.">
        <title>The Global Catalogue of Microorganisms (GCM) 10K type strain sequencing project: providing services to taxonomists for standard genome sequencing and annotation.</title>
        <authorList>
            <consortium name="The Broad Institute Genomics Platform"/>
            <consortium name="The Broad Institute Genome Sequencing Center for Infectious Disease"/>
            <person name="Wu L."/>
            <person name="Ma J."/>
        </authorList>
    </citation>
    <scope>NUCLEOTIDE SEQUENCE [LARGE SCALE GENOMIC DNA]</scope>
    <source>
        <strain evidence="2 3">JCM 14969</strain>
    </source>
</reference>
<comment type="caution">
    <text evidence="2">The sequence shown here is derived from an EMBL/GenBank/DDBJ whole genome shotgun (WGS) entry which is preliminary data.</text>
</comment>
<feature type="region of interest" description="Disordered" evidence="1">
    <location>
        <begin position="84"/>
        <end position="109"/>
    </location>
</feature>
<accession>A0ABN2DPE8</accession>
<evidence type="ECO:0000313" key="3">
    <source>
        <dbReference type="Proteomes" id="UP001500393"/>
    </source>
</evidence>
<keyword evidence="3" id="KW-1185">Reference proteome</keyword>
<protein>
    <submittedName>
        <fullName evidence="2">Uncharacterized protein</fullName>
    </submittedName>
</protein>
<proteinExistence type="predicted"/>
<gene>
    <name evidence="2" type="ORF">GCM10009789_40000</name>
</gene>
<organism evidence="2 3">
    <name type="scientific">Kribbella sancticallisti</name>
    <dbReference type="NCBI Taxonomy" id="460087"/>
    <lineage>
        <taxon>Bacteria</taxon>
        <taxon>Bacillati</taxon>
        <taxon>Actinomycetota</taxon>
        <taxon>Actinomycetes</taxon>
        <taxon>Propionibacteriales</taxon>
        <taxon>Kribbellaceae</taxon>
        <taxon>Kribbella</taxon>
    </lineage>
</organism>
<evidence type="ECO:0000256" key="1">
    <source>
        <dbReference type="SAM" id="MobiDB-lite"/>
    </source>
</evidence>
<feature type="compositionally biased region" description="Basic and acidic residues" evidence="1">
    <location>
        <begin position="95"/>
        <end position="109"/>
    </location>
</feature>